<dbReference type="InterPro" id="IPR009695">
    <property type="entry name" value="Diacylglyc_glucosyltr_N"/>
</dbReference>
<evidence type="ECO:0000256" key="2">
    <source>
        <dbReference type="ARBA" id="ARBA00006962"/>
    </source>
</evidence>
<sequence length="385" mass="43597">MKKKRVLLLSEGFGTGHTQAAHAIEKGLKILYPHVNARVIELGKILNPTVAPFILGAYRRTITMSPKLIGMIYRTNYNRSLTGFRRLALHRLFYNHAKKVLTQLNPDVIICTHPFPNAVISRLKRLGLDIPLYTLITDYDAHGTWISPEVNQYLVSSPKVERMLLERNVDSQRIRITGIPVHPDFWNKQPKEAVREELSLRNIPTVMIMGGGWGLPLQDQLMDDIASWKGKIQLIFCVGNNEKLAERLRESAMFQHPDIHIIGYTRKVSKLMDASDLLVTKPGGMTCTEGLAKGLPMLFAPPLPGQEEENCDYFVKSGYGTVLQNSYVLHQQFSRLHHLYANGIAVSAADTRLNEYEPEACTRTVHELLMQSATRRTPVMQYASR</sequence>
<keyword evidence="4" id="KW-0808">Transferase</keyword>
<evidence type="ECO:0000259" key="6">
    <source>
        <dbReference type="Pfam" id="PF06925"/>
    </source>
</evidence>
<organism evidence="7 8">
    <name type="scientific">Paenibacillus urinalis</name>
    <dbReference type="NCBI Taxonomy" id="521520"/>
    <lineage>
        <taxon>Bacteria</taxon>
        <taxon>Bacillati</taxon>
        <taxon>Bacillota</taxon>
        <taxon>Bacilli</taxon>
        <taxon>Bacillales</taxon>
        <taxon>Paenibacillaceae</taxon>
        <taxon>Paenibacillus</taxon>
    </lineage>
</organism>
<evidence type="ECO:0000256" key="1">
    <source>
        <dbReference type="ARBA" id="ARBA00004370"/>
    </source>
</evidence>
<dbReference type="GO" id="GO:0016758">
    <property type="term" value="F:hexosyltransferase activity"/>
    <property type="evidence" value="ECO:0007669"/>
    <property type="project" value="InterPro"/>
</dbReference>
<evidence type="ECO:0000259" key="5">
    <source>
        <dbReference type="Pfam" id="PF04101"/>
    </source>
</evidence>
<evidence type="ECO:0000256" key="3">
    <source>
        <dbReference type="ARBA" id="ARBA00022676"/>
    </source>
</evidence>
<dbReference type="RefSeq" id="WP_274359659.1">
    <property type="nucleotide sequence ID" value="NZ_CP118101.1"/>
</dbReference>
<dbReference type="InterPro" id="IPR050519">
    <property type="entry name" value="Glycosyltransf_28_UgtP"/>
</dbReference>
<dbReference type="AlphaFoldDB" id="A0AAX3N331"/>
<comment type="similarity">
    <text evidence="2">Belongs to the glycosyltransferase 28 family.</text>
</comment>
<evidence type="ECO:0000256" key="4">
    <source>
        <dbReference type="ARBA" id="ARBA00022679"/>
    </source>
</evidence>
<dbReference type="PANTHER" id="PTHR43025">
    <property type="entry name" value="MONOGALACTOSYLDIACYLGLYCEROL SYNTHASE"/>
    <property type="match status" value="1"/>
</dbReference>
<keyword evidence="3" id="KW-0328">Glycosyltransferase</keyword>
<dbReference type="GO" id="GO:0016020">
    <property type="term" value="C:membrane"/>
    <property type="evidence" value="ECO:0007669"/>
    <property type="project" value="UniProtKB-SubCell"/>
</dbReference>
<dbReference type="GO" id="GO:0009247">
    <property type="term" value="P:glycolipid biosynthetic process"/>
    <property type="evidence" value="ECO:0007669"/>
    <property type="project" value="InterPro"/>
</dbReference>
<dbReference type="Gene3D" id="3.40.50.2000">
    <property type="entry name" value="Glycogen Phosphorylase B"/>
    <property type="match status" value="2"/>
</dbReference>
<feature type="domain" description="Glycosyl transferase family 28 C-terminal" evidence="5">
    <location>
        <begin position="205"/>
        <end position="331"/>
    </location>
</feature>
<dbReference type="EMBL" id="CP118101">
    <property type="protein sequence ID" value="WDH83776.1"/>
    <property type="molecule type" value="Genomic_DNA"/>
</dbReference>
<reference evidence="7" key="1">
    <citation type="submission" date="2023-02" db="EMBL/GenBank/DDBJ databases">
        <title>Pathogen: clinical or host-associated sample.</title>
        <authorList>
            <person name="Hergert J."/>
            <person name="Casey R."/>
            <person name="Wagner J."/>
            <person name="Young E.L."/>
            <person name="Oakeson K.F."/>
        </authorList>
    </citation>
    <scope>NUCLEOTIDE SEQUENCE</scope>
    <source>
        <strain evidence="7">2022CK-00830</strain>
    </source>
</reference>
<comment type="subcellular location">
    <subcellularLocation>
        <location evidence="1">Membrane</location>
    </subcellularLocation>
</comment>
<feature type="domain" description="Diacylglycerol glucosyltransferase N-terminal" evidence="6">
    <location>
        <begin position="17"/>
        <end position="181"/>
    </location>
</feature>
<name>A0AAX3N331_9BACL</name>
<dbReference type="PANTHER" id="PTHR43025:SF3">
    <property type="entry name" value="MONOGALACTOSYLDIACYLGLYCEROL SYNTHASE 1, CHLOROPLASTIC"/>
    <property type="match status" value="1"/>
</dbReference>
<proteinExistence type="inferred from homology"/>
<evidence type="ECO:0000313" key="8">
    <source>
        <dbReference type="Proteomes" id="UP001220962"/>
    </source>
</evidence>
<gene>
    <name evidence="7" type="ORF">PUW23_05985</name>
</gene>
<accession>A0AAX3N331</accession>
<dbReference type="SUPFAM" id="SSF53756">
    <property type="entry name" value="UDP-Glycosyltransferase/glycogen phosphorylase"/>
    <property type="match status" value="1"/>
</dbReference>
<dbReference type="Proteomes" id="UP001220962">
    <property type="component" value="Chromosome"/>
</dbReference>
<dbReference type="Pfam" id="PF06925">
    <property type="entry name" value="MGDG_synth"/>
    <property type="match status" value="1"/>
</dbReference>
<protein>
    <submittedName>
        <fullName evidence="7">Glycosyltransferase</fullName>
    </submittedName>
</protein>
<dbReference type="Pfam" id="PF04101">
    <property type="entry name" value="Glyco_tran_28_C"/>
    <property type="match status" value="1"/>
</dbReference>
<evidence type="ECO:0000313" key="7">
    <source>
        <dbReference type="EMBL" id="WDH83776.1"/>
    </source>
</evidence>
<dbReference type="InterPro" id="IPR007235">
    <property type="entry name" value="Glyco_trans_28_C"/>
</dbReference>